<dbReference type="PROSITE" id="PS00108">
    <property type="entry name" value="PROTEIN_KINASE_ST"/>
    <property type="match status" value="1"/>
</dbReference>
<dbReference type="InterPro" id="IPR011009">
    <property type="entry name" value="Kinase-like_dom_sf"/>
</dbReference>
<protein>
    <recommendedName>
        <fullName evidence="11">SH2 domain-containing protein</fullName>
    </recommendedName>
</protein>
<dbReference type="GO" id="GO:0004674">
    <property type="term" value="F:protein serine/threonine kinase activity"/>
    <property type="evidence" value="ECO:0007669"/>
    <property type="project" value="TreeGrafter"/>
</dbReference>
<evidence type="ECO:0000256" key="5">
    <source>
        <dbReference type="ARBA" id="ARBA00023137"/>
    </source>
</evidence>
<evidence type="ECO:0000256" key="4">
    <source>
        <dbReference type="ARBA" id="ARBA00022840"/>
    </source>
</evidence>
<evidence type="ECO:0000256" key="1">
    <source>
        <dbReference type="ARBA" id="ARBA00022679"/>
    </source>
</evidence>
<dbReference type="Gene3D" id="3.30.505.10">
    <property type="entry name" value="SH2 domain"/>
    <property type="match status" value="1"/>
</dbReference>
<dbReference type="GO" id="GO:0004713">
    <property type="term" value="F:protein tyrosine kinase activity"/>
    <property type="evidence" value="ECO:0007669"/>
    <property type="project" value="UniProtKB-KW"/>
</dbReference>
<dbReference type="Pfam" id="PF07714">
    <property type="entry name" value="PK_Tyr_Ser-Thr"/>
    <property type="match status" value="1"/>
</dbReference>
<evidence type="ECO:0000256" key="2">
    <source>
        <dbReference type="ARBA" id="ARBA00022741"/>
    </source>
</evidence>
<dbReference type="InterPro" id="IPR000980">
    <property type="entry name" value="SH2"/>
</dbReference>
<reference evidence="10" key="1">
    <citation type="submission" date="2021-01" db="EMBL/GenBank/DDBJ databases">
        <authorList>
            <person name="Corre E."/>
            <person name="Pelletier E."/>
            <person name="Niang G."/>
            <person name="Scheremetjew M."/>
            <person name="Finn R."/>
            <person name="Kale V."/>
            <person name="Holt S."/>
            <person name="Cochrane G."/>
            <person name="Meng A."/>
            <person name="Brown T."/>
            <person name="Cohen L."/>
        </authorList>
    </citation>
    <scope>NUCLEOTIDE SEQUENCE</scope>
    <source>
        <strain evidence="10">DIVA3 518/3/11/1/6</strain>
    </source>
</reference>
<keyword evidence="1" id="KW-0808">Transferase</keyword>
<gene>
    <name evidence="10" type="ORF">VSP0166_LOCUS8763</name>
</gene>
<dbReference type="Pfam" id="PF00017">
    <property type="entry name" value="SH2"/>
    <property type="match status" value="1"/>
</dbReference>
<dbReference type="SUPFAM" id="SSF56112">
    <property type="entry name" value="Protein kinase-like (PK-like)"/>
    <property type="match status" value="1"/>
</dbReference>
<evidence type="ECO:0000259" key="8">
    <source>
        <dbReference type="PROSITE" id="PS50001"/>
    </source>
</evidence>
<sequence length="441" mass="50212">MGACTVPGEMAIVTELCHRGNLETLLHHEKAQLSLYKRMEMAKETAVGMAWLHGADPQIIHRDLKPSNLLVDRHGQIKVCDFGLSAIKPANESLQYKETIPGTPLWMPPEVMMGRKVTEKADVYSYGIVLWEIVTQQIPFPDMKSFPKFRQMVCLNNVRPPLTPIELQSIKDLLNECWHKNPEARPSFTKIVEKIENIMIECAIKDEEGREFWRENLHGKEYAPFDEFLPLFLNSMDLPMPSTIQLDCFKLLAVTEYKDDIMQPFDAIRIADFGKLLENFGPIEHVIKRNGKKDKTVTLFDRIQQTCKQPWFHGDISTQKAQTLLQVHGPGYFLVRLSSSKSGCFTISRVTRAKSISHHRIDYRGAQTFVTHSTKNKKEIIKGENVSLRSFITSLKDDMHLINACPGSQFRVLFKTAVATASNDDDGYGLGEGEFINEDDI</sequence>
<dbReference type="PROSITE" id="PS50011">
    <property type="entry name" value="PROTEIN_KINASE_DOM"/>
    <property type="match status" value="1"/>
</dbReference>
<accession>A0A7S4I6F8</accession>
<name>A0A7S4I6F8_9EUKA</name>
<keyword evidence="7" id="KW-0727">SH2 domain</keyword>
<dbReference type="EMBL" id="HBKP01012467">
    <property type="protein sequence ID" value="CAE2220101.1"/>
    <property type="molecule type" value="Transcribed_RNA"/>
</dbReference>
<dbReference type="SMART" id="SM00220">
    <property type="entry name" value="S_TKc"/>
    <property type="match status" value="1"/>
</dbReference>
<evidence type="ECO:0000256" key="6">
    <source>
        <dbReference type="ARBA" id="ARBA00025089"/>
    </source>
</evidence>
<evidence type="ECO:0008006" key="11">
    <source>
        <dbReference type="Google" id="ProtNLM"/>
    </source>
</evidence>
<keyword evidence="5" id="KW-0829">Tyrosine-protein kinase</keyword>
<dbReference type="InterPro" id="IPR008271">
    <property type="entry name" value="Ser/Thr_kinase_AS"/>
</dbReference>
<evidence type="ECO:0000313" key="10">
    <source>
        <dbReference type="EMBL" id="CAE2220101.1"/>
    </source>
</evidence>
<evidence type="ECO:0000259" key="9">
    <source>
        <dbReference type="PROSITE" id="PS50011"/>
    </source>
</evidence>
<dbReference type="InterPro" id="IPR036860">
    <property type="entry name" value="SH2_dom_sf"/>
</dbReference>
<dbReference type="PANTHER" id="PTHR44329:SF53">
    <property type="entry name" value="DUAL SPECIFICITY PROTEIN KINASE SHKD"/>
    <property type="match status" value="1"/>
</dbReference>
<feature type="domain" description="SH2" evidence="8">
    <location>
        <begin position="311"/>
        <end position="361"/>
    </location>
</feature>
<keyword evidence="3" id="KW-0418">Kinase</keyword>
<dbReference type="GO" id="GO:0005524">
    <property type="term" value="F:ATP binding"/>
    <property type="evidence" value="ECO:0007669"/>
    <property type="project" value="UniProtKB-KW"/>
</dbReference>
<dbReference type="AlphaFoldDB" id="A0A7S4I6F8"/>
<dbReference type="Gene3D" id="1.10.510.10">
    <property type="entry name" value="Transferase(Phosphotransferase) domain 1"/>
    <property type="match status" value="1"/>
</dbReference>
<feature type="domain" description="Protein kinase" evidence="9">
    <location>
        <begin position="1"/>
        <end position="200"/>
    </location>
</feature>
<comment type="function">
    <text evidence="6">Required for proper chemotaxis and phagocytosis; proper spatiotemporal control of F-actin levels in chemotaxing cells. Negative regulator of the PI3K (phosphatidylinositol 3 kinase) pathway. Predominantly phosphorylates serines and threonines and tyrosines at a lower level.</text>
</comment>
<organism evidence="10">
    <name type="scientific">Vannella robusta</name>
    <dbReference type="NCBI Taxonomy" id="1487602"/>
    <lineage>
        <taxon>Eukaryota</taxon>
        <taxon>Amoebozoa</taxon>
        <taxon>Discosea</taxon>
        <taxon>Flabellinia</taxon>
        <taxon>Vannellidae</taxon>
        <taxon>Vannella</taxon>
    </lineage>
</organism>
<evidence type="ECO:0000256" key="3">
    <source>
        <dbReference type="ARBA" id="ARBA00022777"/>
    </source>
</evidence>
<dbReference type="SMART" id="SM00252">
    <property type="entry name" value="SH2"/>
    <property type="match status" value="1"/>
</dbReference>
<keyword evidence="4" id="KW-0067">ATP-binding</keyword>
<dbReference type="PANTHER" id="PTHR44329">
    <property type="entry name" value="SERINE/THREONINE-PROTEIN KINASE TNNI3K-RELATED"/>
    <property type="match status" value="1"/>
</dbReference>
<keyword evidence="2" id="KW-0547">Nucleotide-binding</keyword>
<dbReference type="InterPro" id="IPR051681">
    <property type="entry name" value="Ser/Thr_Kinases-Pseudokinases"/>
</dbReference>
<dbReference type="PRINTS" id="PR00109">
    <property type="entry name" value="TYRKINASE"/>
</dbReference>
<evidence type="ECO:0000256" key="7">
    <source>
        <dbReference type="PROSITE-ProRule" id="PRU00191"/>
    </source>
</evidence>
<dbReference type="SUPFAM" id="SSF55550">
    <property type="entry name" value="SH2 domain"/>
    <property type="match status" value="1"/>
</dbReference>
<dbReference type="InterPro" id="IPR001245">
    <property type="entry name" value="Ser-Thr/Tyr_kinase_cat_dom"/>
</dbReference>
<dbReference type="PROSITE" id="PS50001">
    <property type="entry name" value="SH2"/>
    <property type="match status" value="1"/>
</dbReference>
<proteinExistence type="predicted"/>
<dbReference type="InterPro" id="IPR000719">
    <property type="entry name" value="Prot_kinase_dom"/>
</dbReference>